<comment type="caution">
    <text evidence="1">The sequence shown here is derived from an EMBL/GenBank/DDBJ whole genome shotgun (WGS) entry which is preliminary data.</text>
</comment>
<reference evidence="1 2" key="1">
    <citation type="submission" date="2018-10" db="EMBL/GenBank/DDBJ databases">
        <title>Genomic Encyclopedia of Archaeal and Bacterial Type Strains, Phase II (KMG-II): from individual species to whole genera.</title>
        <authorList>
            <person name="Goeker M."/>
        </authorList>
    </citation>
    <scope>NUCLEOTIDE SEQUENCE [LARGE SCALE GENOMIC DNA]</scope>
    <source>
        <strain evidence="1 2">DSM 14954</strain>
    </source>
</reference>
<sequence length="127" mass="13688">MTGDQIAVAITLNGHPVPSVTRVASVNAHVLVITTTIPSPQAPVTLTSTYVGARENDTHATHLLEGPEHPHGQLETHVHLPEQMPVAADERRGCLYDHLQLLLRALNRLDCDPTIDVGDDAIDAVDQ</sequence>
<dbReference type="Proteomes" id="UP000278962">
    <property type="component" value="Unassembled WGS sequence"/>
</dbReference>
<name>A0A660L7P5_9ACTN</name>
<evidence type="ECO:0000313" key="2">
    <source>
        <dbReference type="Proteomes" id="UP000278962"/>
    </source>
</evidence>
<dbReference type="AlphaFoldDB" id="A0A660L7P5"/>
<keyword evidence="2" id="KW-1185">Reference proteome</keyword>
<dbReference type="EMBL" id="RBIL01000001">
    <property type="protein sequence ID" value="RKQ90519.1"/>
    <property type="molecule type" value="Genomic_DNA"/>
</dbReference>
<gene>
    <name evidence="1" type="ORF">C8N24_0324</name>
</gene>
<dbReference type="RefSeq" id="WP_121247263.1">
    <property type="nucleotide sequence ID" value="NZ_RBIL01000001.1"/>
</dbReference>
<organism evidence="1 2">
    <name type="scientific">Solirubrobacter pauli</name>
    <dbReference type="NCBI Taxonomy" id="166793"/>
    <lineage>
        <taxon>Bacteria</taxon>
        <taxon>Bacillati</taxon>
        <taxon>Actinomycetota</taxon>
        <taxon>Thermoleophilia</taxon>
        <taxon>Solirubrobacterales</taxon>
        <taxon>Solirubrobacteraceae</taxon>
        <taxon>Solirubrobacter</taxon>
    </lineage>
</organism>
<accession>A0A660L7P5</accession>
<evidence type="ECO:0000313" key="1">
    <source>
        <dbReference type="EMBL" id="RKQ90519.1"/>
    </source>
</evidence>
<proteinExistence type="predicted"/>
<protein>
    <submittedName>
        <fullName evidence="1">Uncharacterized protein</fullName>
    </submittedName>
</protein>